<dbReference type="EMBL" id="JACEIK010005256">
    <property type="protein sequence ID" value="MCE0481083.1"/>
    <property type="molecule type" value="Genomic_DNA"/>
</dbReference>
<dbReference type="Proteomes" id="UP000823775">
    <property type="component" value="Unassembled WGS sequence"/>
</dbReference>
<evidence type="ECO:0000256" key="4">
    <source>
        <dbReference type="ARBA" id="ARBA00022892"/>
    </source>
</evidence>
<proteinExistence type="inferred from homology"/>
<keyword evidence="5" id="KW-0653">Protein transport</keyword>
<dbReference type="Gene3D" id="3.40.50.300">
    <property type="entry name" value="P-loop containing nucleotide triphosphate hydrolases"/>
    <property type="match status" value="1"/>
</dbReference>
<keyword evidence="6" id="KW-0342">GTP-binding</keyword>
<keyword evidence="5" id="KW-0813">Transport</keyword>
<dbReference type="SUPFAM" id="SSF52540">
    <property type="entry name" value="P-loop containing nucleoside triphosphate hydrolases"/>
    <property type="match status" value="1"/>
</dbReference>
<organism evidence="7 8">
    <name type="scientific">Datura stramonium</name>
    <name type="common">Jimsonweed</name>
    <name type="synonym">Common thornapple</name>
    <dbReference type="NCBI Taxonomy" id="4076"/>
    <lineage>
        <taxon>Eukaryota</taxon>
        <taxon>Viridiplantae</taxon>
        <taxon>Streptophyta</taxon>
        <taxon>Embryophyta</taxon>
        <taxon>Tracheophyta</taxon>
        <taxon>Spermatophyta</taxon>
        <taxon>Magnoliopsida</taxon>
        <taxon>eudicotyledons</taxon>
        <taxon>Gunneridae</taxon>
        <taxon>Pentapetalae</taxon>
        <taxon>asterids</taxon>
        <taxon>lamiids</taxon>
        <taxon>Solanales</taxon>
        <taxon>Solanaceae</taxon>
        <taxon>Solanoideae</taxon>
        <taxon>Datureae</taxon>
        <taxon>Datura</taxon>
    </lineage>
</organism>
<dbReference type="InterPro" id="IPR027417">
    <property type="entry name" value="P-loop_NTPase"/>
</dbReference>
<keyword evidence="4" id="KW-0931">ER-Golgi transport</keyword>
<evidence type="ECO:0000256" key="1">
    <source>
        <dbReference type="ARBA" id="ARBA00010290"/>
    </source>
</evidence>
<comment type="caution">
    <text evidence="7">The sequence shown here is derived from an EMBL/GenBank/DDBJ whole genome shotgun (WGS) entry which is preliminary data.</text>
</comment>
<comment type="similarity">
    <text evidence="1">Belongs to the small GTPase superfamily. Arf family.</text>
</comment>
<evidence type="ECO:0000313" key="8">
    <source>
        <dbReference type="Proteomes" id="UP000823775"/>
    </source>
</evidence>
<reference evidence="7 8" key="1">
    <citation type="journal article" date="2021" name="BMC Genomics">
        <title>Datura genome reveals duplications of psychoactive alkaloid biosynthetic genes and high mutation rate following tissue culture.</title>
        <authorList>
            <person name="Rajewski A."/>
            <person name="Carter-House D."/>
            <person name="Stajich J."/>
            <person name="Litt A."/>
        </authorList>
    </citation>
    <scope>NUCLEOTIDE SEQUENCE [LARGE SCALE GENOMIC DNA]</scope>
    <source>
        <strain evidence="7">AR-01</strain>
    </source>
</reference>
<evidence type="ECO:0000256" key="5">
    <source>
        <dbReference type="ARBA" id="ARBA00022927"/>
    </source>
</evidence>
<evidence type="ECO:0000256" key="2">
    <source>
        <dbReference type="ARBA" id="ARBA00022707"/>
    </source>
</evidence>
<keyword evidence="2" id="KW-0519">Myristate</keyword>
<dbReference type="PANTHER" id="PTHR11711">
    <property type="entry name" value="ADP RIBOSYLATION FACTOR-RELATED"/>
    <property type="match status" value="1"/>
</dbReference>
<accession>A0ABS8VJV3</accession>
<gene>
    <name evidence="7" type="ORF">HAX54_038481</name>
</gene>
<evidence type="ECO:0000313" key="7">
    <source>
        <dbReference type="EMBL" id="MCE0481083.1"/>
    </source>
</evidence>
<keyword evidence="8" id="KW-1185">Reference proteome</keyword>
<sequence length="150" mass="16883">MKLWVVHIKRFWLTDVPGERYKIIVVGLDNAGKTGDALQVTSRRGGLPTLQLVVMLRACLQDIRFELKDLIVIRPPNKKDSSLYRQVWDLGGQERLRTSWATYYRGTHAVINELSIADLKDAMTPAEITDALSLPIASRTLIGIFKPAVP</sequence>
<evidence type="ECO:0000256" key="6">
    <source>
        <dbReference type="ARBA" id="ARBA00023134"/>
    </source>
</evidence>
<keyword evidence="3" id="KW-0547">Nucleotide-binding</keyword>
<keyword evidence="2" id="KW-0449">Lipoprotein</keyword>
<name>A0ABS8VJV3_DATST</name>
<evidence type="ECO:0000256" key="3">
    <source>
        <dbReference type="ARBA" id="ARBA00022741"/>
    </source>
</evidence>
<dbReference type="InterPro" id="IPR024156">
    <property type="entry name" value="Small_GTPase_ARF"/>
</dbReference>
<dbReference type="Pfam" id="PF00025">
    <property type="entry name" value="Arf"/>
    <property type="match status" value="1"/>
</dbReference>
<protein>
    <submittedName>
        <fullName evidence="7">Uncharacterized protein</fullName>
    </submittedName>
</protein>
<dbReference type="InterPro" id="IPR006689">
    <property type="entry name" value="Small_GTPase_ARF/SAR"/>
</dbReference>